<name>A0A286TX73_9BACT</name>
<comment type="caution">
    <text evidence="1">The sequence shown here is derived from an EMBL/GenBank/DDBJ whole genome shotgun (WGS) entry which is preliminary data.</text>
</comment>
<organism evidence="1 2">
    <name type="scientific">Candidatus Scalindua japonica</name>
    <dbReference type="NCBI Taxonomy" id="1284222"/>
    <lineage>
        <taxon>Bacteria</taxon>
        <taxon>Pseudomonadati</taxon>
        <taxon>Planctomycetota</taxon>
        <taxon>Candidatus Brocadiia</taxon>
        <taxon>Candidatus Brocadiales</taxon>
        <taxon>Candidatus Scalinduaceae</taxon>
        <taxon>Candidatus Scalindua</taxon>
    </lineage>
</organism>
<protein>
    <submittedName>
        <fullName evidence="1">Uncharacterized protein</fullName>
    </submittedName>
</protein>
<dbReference type="EMBL" id="BAOS01000011">
    <property type="protein sequence ID" value="GAX60476.1"/>
    <property type="molecule type" value="Genomic_DNA"/>
</dbReference>
<evidence type="ECO:0000313" key="2">
    <source>
        <dbReference type="Proteomes" id="UP000218542"/>
    </source>
</evidence>
<sequence>MLRDSTACLFLSELINGKYDFAGVLYNIPSDIFFPKIKKSDLISSPLPNLSNKDIIMHLTGPALNDDKKLTKNGYLKAIQY</sequence>
<reference evidence="2" key="1">
    <citation type="journal article" date="2017" name="Environ. Microbiol. Rep.">
        <title>Genetic Diversity of Marine Anaerobic Ammonium-Oxidizing Bacteria as Revealed by Genomic and Proteomic Analyses of 'Candidatus Scalindua japonica'.</title>
        <authorList>
            <person name="Oshiki M."/>
            <person name="Mizuto K."/>
            <person name="Kimura Z."/>
            <person name="Kindaichi T."/>
            <person name="Satoh H."/>
            <person name="Okabe S."/>
        </authorList>
    </citation>
    <scope>NUCLEOTIDE SEQUENCE [LARGE SCALE GENOMIC DNA]</scope>
    <source>
        <strain evidence="2">husup-a2</strain>
    </source>
</reference>
<proteinExistence type="predicted"/>
<dbReference type="AlphaFoldDB" id="A0A286TX73"/>
<gene>
    <name evidence="1" type="ORF">SCALIN_C11_0087</name>
</gene>
<dbReference type="Proteomes" id="UP000218542">
    <property type="component" value="Unassembled WGS sequence"/>
</dbReference>
<keyword evidence="2" id="KW-1185">Reference proteome</keyword>
<evidence type="ECO:0000313" key="1">
    <source>
        <dbReference type="EMBL" id="GAX60476.1"/>
    </source>
</evidence>
<accession>A0A286TX73</accession>